<gene>
    <name evidence="1" type="ORF">E0L21_12525</name>
</gene>
<name>A0A4R0H7N6_9ENTR</name>
<keyword evidence="2" id="KW-1185">Reference proteome</keyword>
<dbReference type="OrthoDB" id="6630216at2"/>
<accession>A0A4R0H7N6</accession>
<reference evidence="1 2" key="1">
    <citation type="submission" date="2019-02" db="EMBL/GenBank/DDBJ databases">
        <title>The draft genome of Kosakonia quasisacchari strain WCHKQ120001.</title>
        <authorList>
            <person name="Wang C."/>
            <person name="Feng Y."/>
            <person name="Zong Z."/>
        </authorList>
    </citation>
    <scope>NUCLEOTIDE SEQUENCE [LARGE SCALE GENOMIC DNA]</scope>
    <source>
        <strain evidence="1 2">WCHKQ120001</strain>
    </source>
</reference>
<evidence type="ECO:0000313" key="2">
    <source>
        <dbReference type="Proteomes" id="UP000291793"/>
    </source>
</evidence>
<evidence type="ECO:0000313" key="1">
    <source>
        <dbReference type="EMBL" id="TCC06807.1"/>
    </source>
</evidence>
<comment type="caution">
    <text evidence="1">The sequence shown here is derived from an EMBL/GenBank/DDBJ whole genome shotgun (WGS) entry which is preliminary data.</text>
</comment>
<protein>
    <recommendedName>
        <fullName evidence="3">DUF4136 domain-containing protein</fullName>
    </recommendedName>
</protein>
<dbReference type="Proteomes" id="UP000291793">
    <property type="component" value="Unassembled WGS sequence"/>
</dbReference>
<organism evidence="1 2">
    <name type="scientific">Kosakonia quasisacchari</name>
    <dbReference type="NCBI Taxonomy" id="2529380"/>
    <lineage>
        <taxon>Bacteria</taxon>
        <taxon>Pseudomonadati</taxon>
        <taxon>Pseudomonadota</taxon>
        <taxon>Gammaproteobacteria</taxon>
        <taxon>Enterobacterales</taxon>
        <taxon>Enterobacteriaceae</taxon>
        <taxon>Kosakonia</taxon>
    </lineage>
</organism>
<dbReference type="EMBL" id="SJOP01000010">
    <property type="protein sequence ID" value="TCC06807.1"/>
    <property type="molecule type" value="Genomic_DNA"/>
</dbReference>
<proteinExistence type="predicted"/>
<dbReference type="AlphaFoldDB" id="A0A4R0H7N6"/>
<evidence type="ECO:0008006" key="3">
    <source>
        <dbReference type="Google" id="ProtNLM"/>
    </source>
</evidence>
<sequence>MVRANNIRGVYINGRFITSGMHVEFIAILLIGMTVMRKLIAVLSISILSGCAQQPLVTVNALSSGQSVGKRFIILPASKALYDANQIEYNQIAAAVSASLTRQGYVQVNEPEKADQGILLGFARSGAVASTRNVTVPIYGQTGISSATTYGNANTTYNYLGGGNLTSNTTGSATTVYTPTYGITGAYDTTVTDTSYGTAVALNSYDAKVYLKSNRVNLLWKSSAALVSSRADSIADYRGLALIAANYANMNTNGDTHLRVDPRNPIQ</sequence>